<sequence>MLEGLRNIKPPTRLSLMPYVSGAITKDDNNGTSYSYGGGMDLKYGINESFTLDMSLIPDFSQVQSDNLVNNLGPFEVFFEENRPFFTEGTELFGKGNLFYSRRVGQSQGILREDPGTHDSTTFMPAETQLLNATKISGRTKSGLGIGVFNAVTKASYAKVYNKESGETREVLVDPLTNYSVFVVDQNLRNNSNITFLNTNVARAGGFEHANVNGLDVRLNNKRNTYRVSGFVAVSQKYARSTTTGNYIPDLGHKYTLRFGKTSGNFQYAISRNVESDNYNPNDLGFLRAPNDISHELEVGYMTFKPKGIVNRFSWWTGIWHNRLYEPNTFTGAGLWTNASVTFTNFWNIVLNLNASPVDNFDYFSTRALEQGRYFKKLPWMRGRVSVSSDSRKKFAVSGNAGVWTRPAWNQVDNWVGISPRYRVNDRLSFQHHLFFIARRKERGYANATNDQHEFGNNAIIYGRRNVKETINTFVLDYAFNHLMNFRLRVRHYWSDVQYDKLYNLEANGDLSQQMPAEITDLSTEIRNNNVNFNAFNLDFVYNWQFAPGSFVTFVWKNAILSHVAGIAENYAFADNFRRNVMQMPQRNTFSLKVIYFLDYLYLKKWFR</sequence>
<gene>
    <name evidence="2" type="ORF">M23134_05379</name>
</gene>
<dbReference type="RefSeq" id="WP_002695581.1">
    <property type="nucleotide sequence ID" value="NZ_AAWS01000008.1"/>
</dbReference>
<dbReference type="Pfam" id="PF19313">
    <property type="entry name" value="DUF5916"/>
    <property type="match status" value="1"/>
</dbReference>
<reference evidence="2 3" key="1">
    <citation type="submission" date="2007-01" db="EMBL/GenBank/DDBJ databases">
        <authorList>
            <person name="Haygood M."/>
            <person name="Podell S."/>
            <person name="Anderson C."/>
            <person name="Hopkinson B."/>
            <person name="Roe K."/>
            <person name="Barbeau K."/>
            <person name="Gaasterland T."/>
            <person name="Ferriera S."/>
            <person name="Johnson J."/>
            <person name="Kravitz S."/>
            <person name="Beeson K."/>
            <person name="Sutton G."/>
            <person name="Rogers Y.-H."/>
            <person name="Friedman R."/>
            <person name="Frazier M."/>
            <person name="Venter J.C."/>
        </authorList>
    </citation>
    <scope>NUCLEOTIDE SEQUENCE [LARGE SCALE GENOMIC DNA]</scope>
    <source>
        <strain evidence="2 3">ATCC 23134</strain>
    </source>
</reference>
<evidence type="ECO:0000313" key="2">
    <source>
        <dbReference type="EMBL" id="EAY30046.1"/>
    </source>
</evidence>
<dbReference type="AlphaFoldDB" id="A1ZHN9"/>
<organism evidence="2 3">
    <name type="scientific">Microscilla marina ATCC 23134</name>
    <dbReference type="NCBI Taxonomy" id="313606"/>
    <lineage>
        <taxon>Bacteria</taxon>
        <taxon>Pseudomonadati</taxon>
        <taxon>Bacteroidota</taxon>
        <taxon>Cytophagia</taxon>
        <taxon>Cytophagales</taxon>
        <taxon>Microscillaceae</taxon>
        <taxon>Microscilla</taxon>
    </lineage>
</organism>
<evidence type="ECO:0000259" key="1">
    <source>
        <dbReference type="Pfam" id="PF19313"/>
    </source>
</evidence>
<dbReference type="Proteomes" id="UP000004095">
    <property type="component" value="Unassembled WGS sequence"/>
</dbReference>
<dbReference type="OrthoDB" id="9786766at2"/>
<accession>A1ZHN9</accession>
<name>A1ZHN9_MICM2</name>
<dbReference type="EMBL" id="AAWS01000008">
    <property type="protein sequence ID" value="EAY30046.1"/>
    <property type="molecule type" value="Genomic_DNA"/>
</dbReference>
<dbReference type="eggNOG" id="COG2091">
    <property type="taxonomic scope" value="Bacteria"/>
</dbReference>
<keyword evidence="3" id="KW-1185">Reference proteome</keyword>
<evidence type="ECO:0000313" key="3">
    <source>
        <dbReference type="Proteomes" id="UP000004095"/>
    </source>
</evidence>
<feature type="domain" description="DUF5916" evidence="1">
    <location>
        <begin position="10"/>
        <end position="607"/>
    </location>
</feature>
<dbReference type="InterPro" id="IPR045670">
    <property type="entry name" value="DUF5916"/>
</dbReference>
<comment type="caution">
    <text evidence="2">The sequence shown here is derived from an EMBL/GenBank/DDBJ whole genome shotgun (WGS) entry which is preliminary data.</text>
</comment>
<proteinExistence type="predicted"/>
<protein>
    <recommendedName>
        <fullName evidence="1">DUF5916 domain-containing protein</fullName>
    </recommendedName>
</protein>